<dbReference type="InterPro" id="IPR007335">
    <property type="entry name" value="DUF413"/>
</dbReference>
<evidence type="ECO:0000256" key="3">
    <source>
        <dbReference type="SAM" id="MobiDB-lite"/>
    </source>
</evidence>
<evidence type="ECO:0000256" key="2">
    <source>
        <dbReference type="ARBA" id="ARBA00093628"/>
    </source>
</evidence>
<gene>
    <name evidence="4" type="ORF">PP2015_342</name>
</gene>
<evidence type="ECO:0000256" key="1">
    <source>
        <dbReference type="ARBA" id="ARBA00093464"/>
    </source>
</evidence>
<organism evidence="4 5">
    <name type="scientific">Pseudoalteromonas phenolica</name>
    <dbReference type="NCBI Taxonomy" id="161398"/>
    <lineage>
        <taxon>Bacteria</taxon>
        <taxon>Pseudomonadati</taxon>
        <taxon>Pseudomonadota</taxon>
        <taxon>Gammaproteobacteria</taxon>
        <taxon>Alteromonadales</taxon>
        <taxon>Pseudoalteromonadaceae</taxon>
        <taxon>Pseudoalteromonas</taxon>
    </lineage>
</organism>
<accession>A0A0S2JYC1</accession>
<evidence type="ECO:0000313" key="5">
    <source>
        <dbReference type="Proteomes" id="UP000061457"/>
    </source>
</evidence>
<dbReference type="KEGG" id="pphe:PP2015_342"/>
<dbReference type="Pfam" id="PF04219">
    <property type="entry name" value="DUF413"/>
    <property type="match status" value="1"/>
</dbReference>
<comment type="similarity">
    <text evidence="1">Belongs to the MaoP family.</text>
</comment>
<dbReference type="STRING" id="161398.PP2015_342"/>
<sequence length="122" mass="13687">MANHLGEHMNTTIRKGKTLFYGDHSFSHGLSRSGHFTLKEAEFLESYGHTLSALANETLQPENEEEQLFVAQVKDESESTLHAAKLWKKYLKAIDKSKVGHSFSRSSGRTVQDMGNDFSLAD</sequence>
<protein>
    <recommendedName>
        <fullName evidence="2">Macrodomain Ori protein</fullName>
    </recommendedName>
</protein>
<dbReference type="Proteomes" id="UP000061457">
    <property type="component" value="Chromosome I"/>
</dbReference>
<reference evidence="4 5" key="1">
    <citation type="submission" date="2015-11" db="EMBL/GenBank/DDBJ databases">
        <authorList>
            <person name="Zhang Y."/>
            <person name="Guo Z."/>
        </authorList>
    </citation>
    <scope>NUCLEOTIDE SEQUENCE [LARGE SCALE GENOMIC DNA]</scope>
    <source>
        <strain evidence="4 5">KCTC 12086</strain>
    </source>
</reference>
<dbReference type="OrthoDB" id="4378831at2"/>
<dbReference type="EMBL" id="CP013187">
    <property type="protein sequence ID" value="ALO40868.1"/>
    <property type="molecule type" value="Genomic_DNA"/>
</dbReference>
<dbReference type="AlphaFoldDB" id="A0A0S2JYC1"/>
<evidence type="ECO:0000313" key="4">
    <source>
        <dbReference type="EMBL" id="ALO40868.1"/>
    </source>
</evidence>
<proteinExistence type="inferred from homology"/>
<keyword evidence="5" id="KW-1185">Reference proteome</keyword>
<name>A0A0S2JYC1_9GAMM</name>
<dbReference type="PATRIC" id="fig|161398.10.peg.351"/>
<feature type="region of interest" description="Disordered" evidence="3">
    <location>
        <begin position="100"/>
        <end position="122"/>
    </location>
</feature>